<dbReference type="Proteomes" id="UP000199632">
    <property type="component" value="Unassembled WGS sequence"/>
</dbReference>
<feature type="transmembrane region" description="Helical" evidence="5">
    <location>
        <begin position="72"/>
        <end position="93"/>
    </location>
</feature>
<keyword evidence="3 5" id="KW-1133">Transmembrane helix</keyword>
<dbReference type="OrthoDB" id="3790625at2"/>
<dbReference type="RefSeq" id="WP_090788010.1">
    <property type="nucleotide sequence ID" value="NZ_BOND01000017.1"/>
</dbReference>
<accession>A0A1H3M1S6</accession>
<keyword evidence="7" id="KW-1185">Reference proteome</keyword>
<sequence>MNVVLWIIAILLGGAFVAAGLMKMLQPKEKLIETGLGWTEGFSPNAIKAIGALDFLAGLGLILPALFGIAEILVPLAAVGIVLLMIGAVVVHGRRRETPMVIANLVLLVLAAVVAWGRFGPYSF</sequence>
<comment type="subcellular location">
    <subcellularLocation>
        <location evidence="1">Membrane</location>
        <topology evidence="1">Multi-pass membrane protein</topology>
    </subcellularLocation>
</comment>
<dbReference type="Pfam" id="PF13564">
    <property type="entry name" value="DoxX_2"/>
    <property type="match status" value="1"/>
</dbReference>
<evidence type="ECO:0000256" key="2">
    <source>
        <dbReference type="ARBA" id="ARBA00022692"/>
    </source>
</evidence>
<gene>
    <name evidence="6" type="ORF">SAMN05421684_1107</name>
</gene>
<evidence type="ECO:0000256" key="5">
    <source>
        <dbReference type="SAM" id="Phobius"/>
    </source>
</evidence>
<proteinExistence type="predicted"/>
<dbReference type="InterPro" id="IPR032808">
    <property type="entry name" value="DoxX"/>
</dbReference>
<protein>
    <submittedName>
        <fullName evidence="6">DoxX-like family protein</fullName>
    </submittedName>
</protein>
<evidence type="ECO:0000313" key="6">
    <source>
        <dbReference type="EMBL" id="SDY70198.1"/>
    </source>
</evidence>
<evidence type="ECO:0000313" key="7">
    <source>
        <dbReference type="Proteomes" id="UP000199632"/>
    </source>
</evidence>
<dbReference type="GO" id="GO:0016020">
    <property type="term" value="C:membrane"/>
    <property type="evidence" value="ECO:0007669"/>
    <property type="project" value="UniProtKB-SubCell"/>
</dbReference>
<keyword evidence="4 5" id="KW-0472">Membrane</keyword>
<keyword evidence="2 5" id="KW-0812">Transmembrane</keyword>
<organism evidence="6 7">
    <name type="scientific">Asanoa ishikariensis</name>
    <dbReference type="NCBI Taxonomy" id="137265"/>
    <lineage>
        <taxon>Bacteria</taxon>
        <taxon>Bacillati</taxon>
        <taxon>Actinomycetota</taxon>
        <taxon>Actinomycetes</taxon>
        <taxon>Micromonosporales</taxon>
        <taxon>Micromonosporaceae</taxon>
        <taxon>Asanoa</taxon>
    </lineage>
</organism>
<reference evidence="7" key="1">
    <citation type="submission" date="2016-10" db="EMBL/GenBank/DDBJ databases">
        <authorList>
            <person name="Varghese N."/>
            <person name="Submissions S."/>
        </authorList>
    </citation>
    <scope>NUCLEOTIDE SEQUENCE [LARGE SCALE GENOMIC DNA]</scope>
    <source>
        <strain evidence="7">DSM 44718</strain>
    </source>
</reference>
<dbReference type="AlphaFoldDB" id="A0A1H3M1S6"/>
<name>A0A1H3M1S6_9ACTN</name>
<feature type="transmembrane region" description="Helical" evidence="5">
    <location>
        <begin position="100"/>
        <end position="119"/>
    </location>
</feature>
<dbReference type="STRING" id="137265.SAMN05421684_1107"/>
<dbReference type="EMBL" id="FNQB01000001">
    <property type="protein sequence ID" value="SDY70198.1"/>
    <property type="molecule type" value="Genomic_DNA"/>
</dbReference>
<evidence type="ECO:0000256" key="1">
    <source>
        <dbReference type="ARBA" id="ARBA00004141"/>
    </source>
</evidence>
<evidence type="ECO:0000256" key="4">
    <source>
        <dbReference type="ARBA" id="ARBA00023136"/>
    </source>
</evidence>
<evidence type="ECO:0000256" key="3">
    <source>
        <dbReference type="ARBA" id="ARBA00022989"/>
    </source>
</evidence>
<feature type="transmembrane region" description="Helical" evidence="5">
    <location>
        <begin position="6"/>
        <end position="25"/>
    </location>
</feature>